<dbReference type="GO" id="GO:0046872">
    <property type="term" value="F:metal ion binding"/>
    <property type="evidence" value="ECO:0007669"/>
    <property type="project" value="UniProtKB-KW"/>
</dbReference>
<keyword evidence="4" id="KW-0732">Signal</keyword>
<dbReference type="GO" id="GO:0020037">
    <property type="term" value="F:heme binding"/>
    <property type="evidence" value="ECO:0007669"/>
    <property type="project" value="InterPro"/>
</dbReference>
<dbReference type="GO" id="GO:0004601">
    <property type="term" value="F:peroxidase activity"/>
    <property type="evidence" value="ECO:0007669"/>
    <property type="project" value="UniProtKB-KW"/>
</dbReference>
<dbReference type="AlphaFoldDB" id="A0A7R9AAK3"/>
<evidence type="ECO:0000256" key="3">
    <source>
        <dbReference type="ARBA" id="ARBA00022559"/>
    </source>
</evidence>
<evidence type="ECO:0000256" key="7">
    <source>
        <dbReference type="SAM" id="MobiDB-lite"/>
    </source>
</evidence>
<evidence type="ECO:0000256" key="2">
    <source>
        <dbReference type="ARBA" id="ARBA00022525"/>
    </source>
</evidence>
<dbReference type="Pfam" id="PF03098">
    <property type="entry name" value="An_peroxidase"/>
    <property type="match status" value="1"/>
</dbReference>
<keyword evidence="3" id="KW-0575">Peroxidase</keyword>
<keyword evidence="3" id="KW-0560">Oxidoreductase</keyword>
<dbReference type="PANTHER" id="PTHR11475:SF4">
    <property type="entry name" value="CHORION PEROXIDASE"/>
    <property type="match status" value="1"/>
</dbReference>
<comment type="subcellular location">
    <subcellularLocation>
        <location evidence="1">Secreted</location>
    </subcellularLocation>
</comment>
<feature type="binding site" description="axial binding residue" evidence="6">
    <location>
        <position position="567"/>
    </location>
    <ligand>
        <name>heme b</name>
        <dbReference type="ChEBI" id="CHEBI:60344"/>
    </ligand>
    <ligandPart>
        <name>Fe</name>
        <dbReference type="ChEBI" id="CHEBI:18248"/>
    </ligandPart>
</feature>
<dbReference type="PRINTS" id="PR00457">
    <property type="entry name" value="ANPEROXIDASE"/>
</dbReference>
<gene>
    <name evidence="8" type="ORF">DSTB1V02_LOCUS10366</name>
</gene>
<dbReference type="PANTHER" id="PTHR11475">
    <property type="entry name" value="OXIDASE/PEROXIDASE"/>
    <property type="match status" value="1"/>
</dbReference>
<accession>A0A7R9AAK3</accession>
<dbReference type="PROSITE" id="PS50292">
    <property type="entry name" value="PEROXIDASE_3"/>
    <property type="match status" value="1"/>
</dbReference>
<keyword evidence="5" id="KW-0325">Glycoprotein</keyword>
<dbReference type="InterPro" id="IPR010255">
    <property type="entry name" value="Haem_peroxidase_sf"/>
</dbReference>
<evidence type="ECO:0008006" key="10">
    <source>
        <dbReference type="Google" id="ProtNLM"/>
    </source>
</evidence>
<keyword evidence="6" id="KW-0479">Metal-binding</keyword>
<evidence type="ECO:0000313" key="8">
    <source>
        <dbReference type="EMBL" id="CAD7250595.1"/>
    </source>
</evidence>
<dbReference type="InterPro" id="IPR037120">
    <property type="entry name" value="Haem_peroxidase_sf_animal"/>
</dbReference>
<dbReference type="GO" id="GO:0005576">
    <property type="term" value="C:extracellular region"/>
    <property type="evidence" value="ECO:0007669"/>
    <property type="project" value="UniProtKB-SubCell"/>
</dbReference>
<dbReference type="Proteomes" id="UP000677054">
    <property type="component" value="Unassembled WGS sequence"/>
</dbReference>
<evidence type="ECO:0000256" key="5">
    <source>
        <dbReference type="ARBA" id="ARBA00023180"/>
    </source>
</evidence>
<evidence type="ECO:0000313" key="9">
    <source>
        <dbReference type="Proteomes" id="UP000677054"/>
    </source>
</evidence>
<organism evidence="8">
    <name type="scientific">Darwinula stevensoni</name>
    <dbReference type="NCBI Taxonomy" id="69355"/>
    <lineage>
        <taxon>Eukaryota</taxon>
        <taxon>Metazoa</taxon>
        <taxon>Ecdysozoa</taxon>
        <taxon>Arthropoda</taxon>
        <taxon>Crustacea</taxon>
        <taxon>Oligostraca</taxon>
        <taxon>Ostracoda</taxon>
        <taxon>Podocopa</taxon>
        <taxon>Podocopida</taxon>
        <taxon>Darwinulocopina</taxon>
        <taxon>Darwinuloidea</taxon>
        <taxon>Darwinulidae</taxon>
        <taxon>Darwinula</taxon>
    </lineage>
</organism>
<dbReference type="Gene3D" id="1.10.640.10">
    <property type="entry name" value="Haem peroxidase domain superfamily, animal type"/>
    <property type="match status" value="1"/>
</dbReference>
<keyword evidence="9" id="KW-1185">Reference proteome</keyword>
<evidence type="ECO:0000256" key="6">
    <source>
        <dbReference type="PIRSR" id="PIRSR619791-2"/>
    </source>
</evidence>
<keyword evidence="2" id="KW-0964">Secreted</keyword>
<dbReference type="EMBL" id="CAJPEV010002952">
    <property type="protein sequence ID" value="CAG0898518.1"/>
    <property type="molecule type" value="Genomic_DNA"/>
</dbReference>
<keyword evidence="6" id="KW-0408">Iron</keyword>
<name>A0A7R9AAK3_9CRUS</name>
<dbReference type="OrthoDB" id="823504at2759"/>
<proteinExistence type="predicted"/>
<sequence>MELMLGGAGLIAFRGRAQSPPQALVDLDAPCKTKDGMPGFCTFHVACSAFYLASSECSLGNGVPGICCPLEPSVSSGRDGLVIHDETKRDVSVREFTQRQLDEAMLFGVQMVSHLDRISSQLLNRGMVVQPGTPAGFHQRFFQTEKKAIRLAKDALVGVEAARNLSRRFDLSPDQTTFGLSKYSMLRTSGSGTCPDPPTCDPGSRFRSPDGSCNNLRVPQAGQSRTAMQRLLRPAYADGVSSPRVAVSGRELPSARTVSKTLVPDRDRPNLQLTLMTMQWGQFVDHDITFAPIFKLDDQGSEGISCCQNGNVINPPPHPECFPIQISPQDPFYGPLQQRCMNFVRSLPAPRPDCSFGPREQMNQITSWLDGNSVYGSDDDAAKKLRAFQDGLMKTSEIDGRSLLPPESVGSTKRQMGTPKFAAGRAVSVLDSSSLTGPASIGDTRVNEVASLSVMHTIFVRQHNRIARELQQLNQFWDDETLYQEARRIVGAQLQHITYNEWLPIVLVILNCDCFSGSLSISSHAGSRFMNYFGIRTGQSGYRFNYDPSINPSVTNEFAVAAFRFGHTLIQGLLKVRHGLTDFDRLFGGGGQSETQRLRDLFENPSLLYARSGVDRFVNALVTQSIQSFDQFVTSEVTEHLFQNRSQSFGMDLVSLNLQRGRDHGVRGYNDYRQMCSLGRAGSFDRFYPQIPRNTIQEMKKVYESVDDVDLFVGGISETPVPGALLGPTFHCIVGDMFLRLQKGDRFFYDIGDQPHSFTPGDY</sequence>
<dbReference type="InterPro" id="IPR019791">
    <property type="entry name" value="Haem_peroxidase_animal"/>
</dbReference>
<dbReference type="GO" id="GO:0006979">
    <property type="term" value="P:response to oxidative stress"/>
    <property type="evidence" value="ECO:0007669"/>
    <property type="project" value="InterPro"/>
</dbReference>
<protein>
    <recommendedName>
        <fullName evidence="10">Peroxinectin</fullName>
    </recommendedName>
</protein>
<dbReference type="CDD" id="cd09823">
    <property type="entry name" value="peroxinectin_like"/>
    <property type="match status" value="1"/>
</dbReference>
<keyword evidence="6" id="KW-0349">Heme</keyword>
<feature type="region of interest" description="Disordered" evidence="7">
    <location>
        <begin position="189"/>
        <end position="211"/>
    </location>
</feature>
<evidence type="ECO:0000256" key="1">
    <source>
        <dbReference type="ARBA" id="ARBA00004613"/>
    </source>
</evidence>
<reference evidence="8" key="1">
    <citation type="submission" date="2020-11" db="EMBL/GenBank/DDBJ databases">
        <authorList>
            <person name="Tran Van P."/>
        </authorList>
    </citation>
    <scope>NUCLEOTIDE SEQUENCE</scope>
</reference>
<evidence type="ECO:0000256" key="4">
    <source>
        <dbReference type="ARBA" id="ARBA00022729"/>
    </source>
</evidence>
<dbReference type="FunFam" id="1.10.640.10:FF:000003">
    <property type="entry name" value="chorion peroxidase"/>
    <property type="match status" value="1"/>
</dbReference>
<dbReference type="SUPFAM" id="SSF48113">
    <property type="entry name" value="Heme-dependent peroxidases"/>
    <property type="match status" value="1"/>
</dbReference>
<dbReference type="EMBL" id="LR902469">
    <property type="protein sequence ID" value="CAD7250595.1"/>
    <property type="molecule type" value="Genomic_DNA"/>
</dbReference>